<dbReference type="Proteomes" id="UP000533724">
    <property type="component" value="Unassembled WGS sequence"/>
</dbReference>
<dbReference type="EMBL" id="JACIHI010000008">
    <property type="protein sequence ID" value="MBB4440597.1"/>
    <property type="molecule type" value="Genomic_DNA"/>
</dbReference>
<organism evidence="2 3">
    <name type="scientific">Rhizobium esperanzae</name>
    <dbReference type="NCBI Taxonomy" id="1967781"/>
    <lineage>
        <taxon>Bacteria</taxon>
        <taxon>Pseudomonadati</taxon>
        <taxon>Pseudomonadota</taxon>
        <taxon>Alphaproteobacteria</taxon>
        <taxon>Hyphomicrobiales</taxon>
        <taxon>Rhizobiaceae</taxon>
        <taxon>Rhizobium/Agrobacterium group</taxon>
        <taxon>Rhizobium</taxon>
    </lineage>
</organism>
<gene>
    <name evidence="2" type="ORF">GGE15_003874</name>
</gene>
<dbReference type="AlphaFoldDB" id="A0A7W6UP22"/>
<reference evidence="2 3" key="1">
    <citation type="submission" date="2020-08" db="EMBL/GenBank/DDBJ databases">
        <title>Genomic Encyclopedia of Type Strains, Phase IV (KMG-V): Genome sequencing to study the core and pangenomes of soil and plant-associated prokaryotes.</title>
        <authorList>
            <person name="Whitman W."/>
        </authorList>
    </citation>
    <scope>NUCLEOTIDE SEQUENCE [LARGE SCALE GENOMIC DNA]</scope>
    <source>
        <strain evidence="2 3">SEMIA 414</strain>
    </source>
</reference>
<evidence type="ECO:0000256" key="1">
    <source>
        <dbReference type="SAM" id="MobiDB-lite"/>
    </source>
</evidence>
<proteinExistence type="predicted"/>
<sequence length="33" mass="3467">MLKHQAMQPPVSRAADENAYAKPAGATAFPVTP</sequence>
<evidence type="ECO:0000313" key="3">
    <source>
        <dbReference type="Proteomes" id="UP000533724"/>
    </source>
</evidence>
<comment type="caution">
    <text evidence="2">The sequence shown here is derived from an EMBL/GenBank/DDBJ whole genome shotgun (WGS) entry which is preliminary data.</text>
</comment>
<name>A0A7W6UP22_9HYPH</name>
<feature type="region of interest" description="Disordered" evidence="1">
    <location>
        <begin position="1"/>
        <end position="33"/>
    </location>
</feature>
<evidence type="ECO:0000313" key="2">
    <source>
        <dbReference type="EMBL" id="MBB4440597.1"/>
    </source>
</evidence>
<accession>A0A7W6UP22</accession>
<protein>
    <submittedName>
        <fullName evidence="2">Uncharacterized protein</fullName>
    </submittedName>
</protein>